<dbReference type="KEGG" id="ftj:FTUN_8970"/>
<organism evidence="3 4">
    <name type="scientific">Frigoriglobus tundricola</name>
    <dbReference type="NCBI Taxonomy" id="2774151"/>
    <lineage>
        <taxon>Bacteria</taxon>
        <taxon>Pseudomonadati</taxon>
        <taxon>Planctomycetota</taxon>
        <taxon>Planctomycetia</taxon>
        <taxon>Gemmatales</taxon>
        <taxon>Gemmataceae</taxon>
        <taxon>Frigoriglobus</taxon>
    </lineage>
</organism>
<reference evidence="4" key="1">
    <citation type="submission" date="2020-05" db="EMBL/GenBank/DDBJ databases">
        <title>Frigoriglobus tundricola gen. nov., sp. nov., a psychrotolerant cellulolytic planctomycete of the family Gemmataceae with two divergent copies of 16S rRNA gene.</title>
        <authorList>
            <person name="Kulichevskaya I.S."/>
            <person name="Ivanova A.A."/>
            <person name="Naumoff D.G."/>
            <person name="Beletsky A.V."/>
            <person name="Rijpstra W.I.C."/>
            <person name="Sinninghe Damste J.S."/>
            <person name="Mardanov A.V."/>
            <person name="Ravin N.V."/>
            <person name="Dedysh S.N."/>
        </authorList>
    </citation>
    <scope>NUCLEOTIDE SEQUENCE [LARGE SCALE GENOMIC DNA]</scope>
    <source>
        <strain evidence="4">PL17</strain>
    </source>
</reference>
<name>A0A6M5Z5G1_9BACT</name>
<feature type="domain" description="Glycosyl transferase family 25" evidence="2">
    <location>
        <begin position="30"/>
        <end position="77"/>
    </location>
</feature>
<accession>A0A6M5Z5G1</accession>
<protein>
    <recommendedName>
        <fullName evidence="2">Glycosyl transferase family 25 domain-containing protein</fullName>
    </recommendedName>
</protein>
<evidence type="ECO:0000313" key="3">
    <source>
        <dbReference type="EMBL" id="QJX01326.1"/>
    </source>
</evidence>
<keyword evidence="4" id="KW-1185">Reference proteome</keyword>
<evidence type="ECO:0000256" key="1">
    <source>
        <dbReference type="SAM" id="MobiDB-lite"/>
    </source>
</evidence>
<proteinExistence type="predicted"/>
<dbReference type="AlphaFoldDB" id="A0A6M5Z5G1"/>
<feature type="compositionally biased region" description="Low complexity" evidence="1">
    <location>
        <begin position="195"/>
        <end position="216"/>
    </location>
</feature>
<feature type="region of interest" description="Disordered" evidence="1">
    <location>
        <begin position="191"/>
        <end position="216"/>
    </location>
</feature>
<dbReference type="InterPro" id="IPR002654">
    <property type="entry name" value="Glyco_trans_25"/>
</dbReference>
<evidence type="ECO:0000259" key="2">
    <source>
        <dbReference type="Pfam" id="PF01755"/>
    </source>
</evidence>
<gene>
    <name evidence="3" type="ORF">FTUN_8970</name>
</gene>
<evidence type="ECO:0000313" key="4">
    <source>
        <dbReference type="Proteomes" id="UP000503447"/>
    </source>
</evidence>
<dbReference type="EMBL" id="CP053452">
    <property type="protein sequence ID" value="QJX01326.1"/>
    <property type="molecule type" value="Genomic_DNA"/>
</dbReference>
<dbReference type="Pfam" id="PF01755">
    <property type="entry name" value="Glyco_transf_25"/>
    <property type="match status" value="1"/>
</dbReference>
<dbReference type="RefSeq" id="WP_261361895.1">
    <property type="nucleotide sequence ID" value="NZ_CP053452.2"/>
</dbReference>
<sequence>MRLAVPRAGRVRGDRRRAVPVPEGWGAGGGAWGCMQSHRQVLERAISDQVGALLVLEDDACFRPGFRQEVERFLAAAPDDWDQLMLGGQHMATPRAAGPGVVRCVNCQRTHAYAIRGPFLRHLYSRWCAASGHCDHIMGPMQGGYRVYAPDPFLVGQAQGPSDISGARNPAKFWVPPSADAAIALVRGPARSWRPSGGAACTPATTATRPRGSTAA</sequence>
<dbReference type="Proteomes" id="UP000503447">
    <property type="component" value="Chromosome"/>
</dbReference>